<reference evidence="2" key="1">
    <citation type="journal article" date="2020" name="ACS Chem. Biol.">
        <title>Biosynthesis of cittilins, unusual ribosomally synthesized and post-translationally modified peptides from Myxococcus xanthus.</title>
        <authorList>
            <person name="Hug J.J."/>
            <person name="Dastbaz J."/>
            <person name="Adam S."/>
            <person name="Revermann O."/>
            <person name="Koehnke J."/>
            <person name="Krug D."/>
            <person name="Muller R."/>
        </authorList>
    </citation>
    <scope>NUCLEOTIDE SEQUENCE</scope>
    <source>
        <strain evidence="2">Ar8082</strain>
    </source>
</reference>
<name>A0A7D5NJY6_9BACT</name>
<sequence length="88" mass="9734">MNWTRLIRETHRWLSIAFTLAVIANIVAMITQKPGAEAGQSQSAMLVGLLALFPLILLLFSGLYLFALPYVARWRRASAPAVGSEQHP</sequence>
<dbReference type="AlphaFoldDB" id="A0A7D5NJY6"/>
<evidence type="ECO:0000256" key="1">
    <source>
        <dbReference type="SAM" id="Phobius"/>
    </source>
</evidence>
<keyword evidence="1" id="KW-0812">Transmembrane</keyword>
<protein>
    <submittedName>
        <fullName evidence="2">Uncharacterized protein</fullName>
    </submittedName>
</protein>
<feature type="transmembrane region" description="Helical" evidence="1">
    <location>
        <begin position="12"/>
        <end position="31"/>
    </location>
</feature>
<keyword evidence="1" id="KW-0472">Membrane</keyword>
<keyword evidence="1" id="KW-1133">Transmembrane helix</keyword>
<organism evidence="2">
    <name type="scientific">Archangium gephyra</name>
    <dbReference type="NCBI Taxonomy" id="48"/>
    <lineage>
        <taxon>Bacteria</taxon>
        <taxon>Pseudomonadati</taxon>
        <taxon>Myxococcota</taxon>
        <taxon>Myxococcia</taxon>
        <taxon>Myxococcales</taxon>
        <taxon>Cystobacterineae</taxon>
        <taxon>Archangiaceae</taxon>
        <taxon>Archangium</taxon>
    </lineage>
</organism>
<accession>A0A7D5NJY6</accession>
<proteinExistence type="predicted"/>
<evidence type="ECO:0000313" key="2">
    <source>
        <dbReference type="EMBL" id="QLH55410.1"/>
    </source>
</evidence>
<feature type="transmembrane region" description="Helical" evidence="1">
    <location>
        <begin position="43"/>
        <end position="66"/>
    </location>
</feature>
<dbReference type="EMBL" id="MN731362">
    <property type="protein sequence ID" value="QLH55410.1"/>
    <property type="molecule type" value="Genomic_DNA"/>
</dbReference>